<dbReference type="NCBIfam" id="NF040608">
    <property type="entry name" value="division_SteA"/>
    <property type="match status" value="1"/>
</dbReference>
<feature type="domain" description="SteA-like C-terminal" evidence="2">
    <location>
        <begin position="336"/>
        <end position="385"/>
    </location>
</feature>
<evidence type="ECO:0000259" key="2">
    <source>
        <dbReference type="Pfam" id="PF12555"/>
    </source>
</evidence>
<protein>
    <submittedName>
        <fullName evidence="3">Cytokinetic ring protein SteA</fullName>
    </submittedName>
</protein>
<keyword evidence="4" id="KW-1185">Reference proteome</keyword>
<comment type="caution">
    <text evidence="3">The sequence shown here is derived from an EMBL/GenBank/DDBJ whole genome shotgun (WGS) entry which is preliminary data.</text>
</comment>
<dbReference type="RefSeq" id="WP_345530134.1">
    <property type="nucleotide sequence ID" value="NZ_BAABKN010000040.1"/>
</dbReference>
<evidence type="ECO:0000313" key="4">
    <source>
        <dbReference type="Proteomes" id="UP001499882"/>
    </source>
</evidence>
<name>A0ABP8ZMA7_9ACTN</name>
<keyword evidence="1" id="KW-1133">Transmembrane helix</keyword>
<reference evidence="4" key="1">
    <citation type="journal article" date="2019" name="Int. J. Syst. Evol. Microbiol.">
        <title>The Global Catalogue of Microorganisms (GCM) 10K type strain sequencing project: providing services to taxonomists for standard genome sequencing and annotation.</title>
        <authorList>
            <consortium name="The Broad Institute Genomics Platform"/>
            <consortium name="The Broad Institute Genome Sequencing Center for Infectious Disease"/>
            <person name="Wu L."/>
            <person name="Ma J."/>
        </authorList>
    </citation>
    <scope>NUCLEOTIDE SEQUENCE [LARGE SCALE GENOMIC DNA]</scope>
    <source>
        <strain evidence="4">JCM 18532</strain>
    </source>
</reference>
<organism evidence="3 4">
    <name type="scientific">Nocardioides endophyticus</name>
    <dbReference type="NCBI Taxonomy" id="1353775"/>
    <lineage>
        <taxon>Bacteria</taxon>
        <taxon>Bacillati</taxon>
        <taxon>Actinomycetota</taxon>
        <taxon>Actinomycetes</taxon>
        <taxon>Propionibacteriales</taxon>
        <taxon>Nocardioidaceae</taxon>
        <taxon>Nocardioides</taxon>
    </lineage>
</organism>
<gene>
    <name evidence="3" type="primary">steA</name>
    <name evidence="3" type="ORF">GCM10023350_52710</name>
</gene>
<evidence type="ECO:0000313" key="3">
    <source>
        <dbReference type="EMBL" id="GAA4759988.1"/>
    </source>
</evidence>
<accession>A0ABP8ZMA7</accession>
<dbReference type="InterPro" id="IPR047795">
    <property type="entry name" value="Put_SteA-like"/>
</dbReference>
<keyword evidence="1" id="KW-0472">Membrane</keyword>
<evidence type="ECO:0000256" key="1">
    <source>
        <dbReference type="SAM" id="Phobius"/>
    </source>
</evidence>
<keyword evidence="1" id="KW-0812">Transmembrane</keyword>
<proteinExistence type="predicted"/>
<dbReference type="Pfam" id="PF12555">
    <property type="entry name" value="SteA-like_C"/>
    <property type="match status" value="1"/>
</dbReference>
<feature type="transmembrane region" description="Helical" evidence="1">
    <location>
        <begin position="348"/>
        <end position="367"/>
    </location>
</feature>
<dbReference type="InterPro" id="IPR022215">
    <property type="entry name" value="SteA-like_C"/>
</dbReference>
<dbReference type="EMBL" id="BAABKN010000040">
    <property type="protein sequence ID" value="GAA4759988.1"/>
    <property type="molecule type" value="Genomic_DNA"/>
</dbReference>
<dbReference type="Proteomes" id="UP001499882">
    <property type="component" value="Unassembled WGS sequence"/>
</dbReference>
<sequence>MKSSVQRSPVDALPGTVGTARVDRRTRDLLPRLRPGDIAVIDHLDLDRGTAQALVDAGVVAVVDAAATISGRYPNLGPQTLAAAGVVIVDGIGASGVAGITDGAEVRIDDGAVFVGGVEVASGRVLDEDSVAEEMELARTGLATQLSGLTHNSTELLRREQDLLLHGLGVPRLATPIAGRSVVVVALEYDHEAELAGVRAFLREQHPVVIGVGAAADALRRAGVRVDIVVVDAAEDLPSAAALRGARDVVVRADRGSTPAVAEQIERLGVRPSLIETAAAPADAALVLADAADPTIIVAVGMRATISELLDSQRPGAAGTYLTRLKLGPRLVDAAAVPHLYSGRVRPWHLLLVMLAGFVALAAAISVTPVGHEWAQTLADTCSDLYDQALGLFS</sequence>